<organism evidence="2 3">
    <name type="scientific">Mortierella isabellina</name>
    <name type="common">Filamentous fungus</name>
    <name type="synonym">Umbelopsis isabellina</name>
    <dbReference type="NCBI Taxonomy" id="91625"/>
    <lineage>
        <taxon>Eukaryota</taxon>
        <taxon>Fungi</taxon>
        <taxon>Fungi incertae sedis</taxon>
        <taxon>Mucoromycota</taxon>
        <taxon>Mucoromycotina</taxon>
        <taxon>Umbelopsidomycetes</taxon>
        <taxon>Umbelopsidales</taxon>
        <taxon>Umbelopsidaceae</taxon>
        <taxon>Umbelopsis</taxon>
    </lineage>
</organism>
<feature type="domain" description="F-box" evidence="1">
    <location>
        <begin position="3"/>
        <end position="34"/>
    </location>
</feature>
<dbReference type="SUPFAM" id="SSF81383">
    <property type="entry name" value="F-box domain"/>
    <property type="match status" value="1"/>
</dbReference>
<dbReference type="InterPro" id="IPR032675">
    <property type="entry name" value="LRR_dom_sf"/>
</dbReference>
<gene>
    <name evidence="2" type="ORF">INT43_002443</name>
</gene>
<dbReference type="PANTHER" id="PTHR13318">
    <property type="entry name" value="PARTNER OF PAIRED, ISOFORM B-RELATED"/>
    <property type="match status" value="1"/>
</dbReference>
<evidence type="ECO:0000259" key="1">
    <source>
        <dbReference type="Pfam" id="PF00646"/>
    </source>
</evidence>
<accession>A0A8H7UK11</accession>
<protein>
    <recommendedName>
        <fullName evidence="1">F-box domain-containing protein</fullName>
    </recommendedName>
</protein>
<dbReference type="Pfam" id="PF00646">
    <property type="entry name" value="F-box"/>
    <property type="match status" value="1"/>
</dbReference>
<evidence type="ECO:0000313" key="2">
    <source>
        <dbReference type="EMBL" id="KAG2186005.1"/>
    </source>
</evidence>
<dbReference type="SMART" id="SM00367">
    <property type="entry name" value="LRR_CC"/>
    <property type="match status" value="3"/>
</dbReference>
<dbReference type="EMBL" id="JAEPQZ010000001">
    <property type="protein sequence ID" value="KAG2186005.1"/>
    <property type="molecule type" value="Genomic_DNA"/>
</dbReference>
<dbReference type="Gene3D" id="3.80.10.10">
    <property type="entry name" value="Ribonuclease Inhibitor"/>
    <property type="match status" value="1"/>
</dbReference>
<evidence type="ECO:0000313" key="3">
    <source>
        <dbReference type="Proteomes" id="UP000654370"/>
    </source>
</evidence>
<dbReference type="Proteomes" id="UP000654370">
    <property type="component" value="Unassembled WGS sequence"/>
</dbReference>
<dbReference type="GO" id="GO:0019005">
    <property type="term" value="C:SCF ubiquitin ligase complex"/>
    <property type="evidence" value="ECO:0007669"/>
    <property type="project" value="TreeGrafter"/>
</dbReference>
<dbReference type="GO" id="GO:0031146">
    <property type="term" value="P:SCF-dependent proteasomal ubiquitin-dependent protein catabolic process"/>
    <property type="evidence" value="ECO:0007669"/>
    <property type="project" value="TreeGrafter"/>
</dbReference>
<sequence length="212" mass="23741">MIFPAEIWRLIFANLSPHSLTQCARASKHLNIFATYSLYTSPVLPTAQQFHTFAERLTTKNAALIEVLDFSNTASRWSLVYQKQLIEIIPKCCSIRHLDLDICTDLRDDGLEIILKTIGSNLKFLSLCSCNRIMDAGINSIANYCTNLRVLNLSGTNGCDDVFLLVTARNPNLESVNIAYCPHITEVGVRVEESDVAMPGPEWETESEDEDI</sequence>
<dbReference type="SUPFAM" id="SSF52047">
    <property type="entry name" value="RNI-like"/>
    <property type="match status" value="1"/>
</dbReference>
<proteinExistence type="predicted"/>
<name>A0A8H7UK11_MORIS</name>
<dbReference type="InterPro" id="IPR006553">
    <property type="entry name" value="Leu-rich_rpt_Cys-con_subtyp"/>
</dbReference>
<dbReference type="InterPro" id="IPR036047">
    <property type="entry name" value="F-box-like_dom_sf"/>
</dbReference>
<dbReference type="AlphaFoldDB" id="A0A8H7UK11"/>
<comment type="caution">
    <text evidence="2">The sequence shown here is derived from an EMBL/GenBank/DDBJ whole genome shotgun (WGS) entry which is preliminary data.</text>
</comment>
<dbReference type="InterPro" id="IPR001810">
    <property type="entry name" value="F-box_dom"/>
</dbReference>
<keyword evidence="3" id="KW-1185">Reference proteome</keyword>
<reference evidence="2" key="1">
    <citation type="submission" date="2020-12" db="EMBL/GenBank/DDBJ databases">
        <title>Metabolic potential, ecology and presence of endohyphal bacteria is reflected in genomic diversity of Mucoromycotina.</title>
        <authorList>
            <person name="Muszewska A."/>
            <person name="Okrasinska A."/>
            <person name="Steczkiewicz K."/>
            <person name="Drgas O."/>
            <person name="Orlowska M."/>
            <person name="Perlinska-Lenart U."/>
            <person name="Aleksandrzak-Piekarczyk T."/>
            <person name="Szatraj K."/>
            <person name="Zielenkiewicz U."/>
            <person name="Pilsyk S."/>
            <person name="Malc E."/>
            <person name="Mieczkowski P."/>
            <person name="Kruszewska J.S."/>
            <person name="Biernat P."/>
            <person name="Pawlowska J."/>
        </authorList>
    </citation>
    <scope>NUCLEOTIDE SEQUENCE</scope>
    <source>
        <strain evidence="2">WA0000067209</strain>
    </source>
</reference>
<dbReference type="OrthoDB" id="421226at2759"/>